<protein>
    <submittedName>
        <fullName evidence="2">Uncharacterized protein</fullName>
    </submittedName>
</protein>
<dbReference type="AlphaFoldDB" id="A0A9X0BEJ8"/>
<gene>
    <name evidence="2" type="ORF">N7509_000842</name>
</gene>
<sequence length="234" mass="24991">MGEPSYSSTESEPKSTEESSVSSSTLSSSTSSPSCTITETASSCTLITSYGVDADDSTTSTLTTTSCTPVSGCTVTGTTETGLTTSTATAGCYRFPDDSTAELKRDVHEDNTGFLGFSLARGREKGFSEFGGCNLGIGDDQMFYPTHPGPGKIVDFMKERNTPLKGLYIVPEQDCGVAPKVSLLSNFDTLTSQAYYDQDKKKYAAMGESKSPFVQTEHVLPAFLDYQFSEDLIS</sequence>
<evidence type="ECO:0000313" key="2">
    <source>
        <dbReference type="EMBL" id="KAJ5414215.1"/>
    </source>
</evidence>
<proteinExistence type="predicted"/>
<reference evidence="2" key="1">
    <citation type="submission" date="2022-12" db="EMBL/GenBank/DDBJ databases">
        <authorList>
            <person name="Petersen C."/>
        </authorList>
    </citation>
    <scope>NUCLEOTIDE SEQUENCE</scope>
    <source>
        <strain evidence="2">IBT 29677</strain>
    </source>
</reference>
<dbReference type="EMBL" id="JAPZBU010000003">
    <property type="protein sequence ID" value="KAJ5414215.1"/>
    <property type="molecule type" value="Genomic_DNA"/>
</dbReference>
<reference evidence="2" key="2">
    <citation type="journal article" date="2023" name="IMA Fungus">
        <title>Comparative genomic study of the Penicillium genus elucidates a diverse pangenome and 15 lateral gene transfer events.</title>
        <authorList>
            <person name="Petersen C."/>
            <person name="Sorensen T."/>
            <person name="Nielsen M.R."/>
            <person name="Sondergaard T.E."/>
            <person name="Sorensen J.L."/>
            <person name="Fitzpatrick D.A."/>
            <person name="Frisvad J.C."/>
            <person name="Nielsen K.L."/>
        </authorList>
    </citation>
    <scope>NUCLEOTIDE SEQUENCE</scope>
    <source>
        <strain evidence="2">IBT 29677</strain>
    </source>
</reference>
<accession>A0A9X0BEJ8</accession>
<evidence type="ECO:0000313" key="3">
    <source>
        <dbReference type="Proteomes" id="UP001147747"/>
    </source>
</evidence>
<name>A0A9X0BEJ8_9EURO</name>
<dbReference type="GeneID" id="81364459"/>
<feature type="compositionally biased region" description="Low complexity" evidence="1">
    <location>
        <begin position="18"/>
        <end position="37"/>
    </location>
</feature>
<keyword evidence="3" id="KW-1185">Reference proteome</keyword>
<dbReference type="Proteomes" id="UP001147747">
    <property type="component" value="Unassembled WGS sequence"/>
</dbReference>
<dbReference type="RefSeq" id="XP_056494061.1">
    <property type="nucleotide sequence ID" value="XM_056625479.1"/>
</dbReference>
<feature type="compositionally biased region" description="Low complexity" evidence="1">
    <location>
        <begin position="1"/>
        <end position="10"/>
    </location>
</feature>
<evidence type="ECO:0000256" key="1">
    <source>
        <dbReference type="SAM" id="MobiDB-lite"/>
    </source>
</evidence>
<feature type="region of interest" description="Disordered" evidence="1">
    <location>
        <begin position="1"/>
        <end position="37"/>
    </location>
</feature>
<organism evidence="2 3">
    <name type="scientific">Penicillium cosmopolitanum</name>
    <dbReference type="NCBI Taxonomy" id="1131564"/>
    <lineage>
        <taxon>Eukaryota</taxon>
        <taxon>Fungi</taxon>
        <taxon>Dikarya</taxon>
        <taxon>Ascomycota</taxon>
        <taxon>Pezizomycotina</taxon>
        <taxon>Eurotiomycetes</taxon>
        <taxon>Eurotiomycetidae</taxon>
        <taxon>Eurotiales</taxon>
        <taxon>Aspergillaceae</taxon>
        <taxon>Penicillium</taxon>
    </lineage>
</organism>
<comment type="caution">
    <text evidence="2">The sequence shown here is derived from an EMBL/GenBank/DDBJ whole genome shotgun (WGS) entry which is preliminary data.</text>
</comment>